<dbReference type="GO" id="GO:0005694">
    <property type="term" value="C:chromosome"/>
    <property type="evidence" value="ECO:0007669"/>
    <property type="project" value="TreeGrafter"/>
</dbReference>
<protein>
    <recommendedName>
        <fullName evidence="2">site-specific DNA-methyltransferase (adenine-specific)</fullName>
        <ecNumber evidence="2">2.1.1.72</ecNumber>
    </recommendedName>
</protein>
<dbReference type="Pfam" id="PF01555">
    <property type="entry name" value="N6_N4_Mtase"/>
    <property type="match status" value="1"/>
</dbReference>
<dbReference type="Pfam" id="PF02195">
    <property type="entry name" value="ParB_N"/>
    <property type="match status" value="1"/>
</dbReference>
<proteinExistence type="inferred from homology"/>
<evidence type="ECO:0000313" key="8">
    <source>
        <dbReference type="Proteomes" id="UP000232587"/>
    </source>
</evidence>
<dbReference type="SMART" id="SM00470">
    <property type="entry name" value="ParB"/>
    <property type="match status" value="1"/>
</dbReference>
<feature type="domain" description="ParB-like N-terminal" evidence="6">
    <location>
        <begin position="13"/>
        <end position="99"/>
    </location>
</feature>
<evidence type="ECO:0000256" key="3">
    <source>
        <dbReference type="ARBA" id="ARBA00022603"/>
    </source>
</evidence>
<dbReference type="EMBL" id="PHUF01000007">
    <property type="protein sequence ID" value="PKB13521.1"/>
    <property type="molecule type" value="Genomic_DNA"/>
</dbReference>
<dbReference type="PANTHER" id="PTHR33375">
    <property type="entry name" value="CHROMOSOME-PARTITIONING PROTEIN PARB-RELATED"/>
    <property type="match status" value="1"/>
</dbReference>
<dbReference type="GO" id="GO:0007059">
    <property type="term" value="P:chromosome segregation"/>
    <property type="evidence" value="ECO:0007669"/>
    <property type="project" value="TreeGrafter"/>
</dbReference>
<evidence type="ECO:0000256" key="4">
    <source>
        <dbReference type="ARBA" id="ARBA00022679"/>
    </source>
</evidence>
<dbReference type="SUPFAM" id="SSF110849">
    <property type="entry name" value="ParB/Sulfiredoxin"/>
    <property type="match status" value="1"/>
</dbReference>
<name>A0A2N0H3K8_9SPHN</name>
<dbReference type="RefSeq" id="WP_100868489.1">
    <property type="nucleotide sequence ID" value="NZ_PHUF01000007.1"/>
</dbReference>
<evidence type="ECO:0000259" key="6">
    <source>
        <dbReference type="SMART" id="SM00470"/>
    </source>
</evidence>
<dbReference type="CDD" id="cd16403">
    <property type="entry name" value="ParB_N_like_MT"/>
    <property type="match status" value="1"/>
</dbReference>
<dbReference type="InterPro" id="IPR036086">
    <property type="entry name" value="ParB/Sulfiredoxin_sf"/>
</dbReference>
<keyword evidence="8" id="KW-1185">Reference proteome</keyword>
<dbReference type="InterPro" id="IPR003115">
    <property type="entry name" value="ParB_N"/>
</dbReference>
<reference evidence="7 8" key="1">
    <citation type="submission" date="2017-11" db="EMBL/GenBank/DDBJ databases">
        <title>Genomic Encyclopedia of Type Strains, Phase III (KMG-III): the genomes of soil and plant-associated and newly described type strains.</title>
        <authorList>
            <person name="Whitman W."/>
        </authorList>
    </citation>
    <scope>NUCLEOTIDE SEQUENCE [LARGE SCALE GENOMIC DNA]</scope>
    <source>
        <strain evidence="7 8">CGMCC 1.12274</strain>
    </source>
</reference>
<accession>A0A2N0H3K8</accession>
<organism evidence="7 8">
    <name type="scientific">Novosphingobium kunmingense</name>
    <dbReference type="NCBI Taxonomy" id="1211806"/>
    <lineage>
        <taxon>Bacteria</taxon>
        <taxon>Pseudomonadati</taxon>
        <taxon>Pseudomonadota</taxon>
        <taxon>Alphaproteobacteria</taxon>
        <taxon>Sphingomonadales</taxon>
        <taxon>Sphingomonadaceae</taxon>
        <taxon>Novosphingobium</taxon>
    </lineage>
</organism>
<evidence type="ECO:0000256" key="1">
    <source>
        <dbReference type="ARBA" id="ARBA00006594"/>
    </source>
</evidence>
<dbReference type="OrthoDB" id="7806498at2"/>
<dbReference type="GO" id="GO:0045881">
    <property type="term" value="P:positive regulation of sporulation resulting in formation of a cellular spore"/>
    <property type="evidence" value="ECO:0007669"/>
    <property type="project" value="TreeGrafter"/>
</dbReference>
<comment type="caution">
    <text evidence="7">The sequence shown here is derived from an EMBL/GenBank/DDBJ whole genome shotgun (WGS) entry which is preliminary data.</text>
</comment>
<sequence>MKSELKSRTSNLEHRAVSALRAHPNNPRTHSARQLKQIEASISRFGFLNPVLIDSENRIIAGHGRVSAARSLGLESVPVLSISGMSEAERRAYIIADNRLAELAGWDDDLLRVELGGILELEPDFDLDLTGFAGAELEALLNAADDSRGEPEAPEVDRTNVVTRTGDLWVLGKHRLLCGDARDPAVLERLMDGELAQMVITDPPYNVPVDGHVCGLGKVKHAEFAMASGEMSEGEFEDFLRQVLSNLAASSVDGSIHFVCMDWRHMRELLAAGHAVYDELKNLIVWNKDNGGMGAFYRSKHELVLGCLNPRADAGPKLDQGFQWVRN</sequence>
<evidence type="ECO:0000256" key="5">
    <source>
        <dbReference type="ARBA" id="ARBA00047942"/>
    </source>
</evidence>
<keyword evidence="4" id="KW-0808">Transferase</keyword>
<dbReference type="GO" id="GO:0003677">
    <property type="term" value="F:DNA binding"/>
    <property type="evidence" value="ECO:0007669"/>
    <property type="project" value="InterPro"/>
</dbReference>
<gene>
    <name evidence="7" type="ORF">B0I00_3323</name>
</gene>
<dbReference type="InterPro" id="IPR050336">
    <property type="entry name" value="Chromosome_partition/occlusion"/>
</dbReference>
<dbReference type="EC" id="2.1.1.72" evidence="2"/>
<dbReference type="GO" id="GO:0032259">
    <property type="term" value="P:methylation"/>
    <property type="evidence" value="ECO:0007669"/>
    <property type="project" value="UniProtKB-KW"/>
</dbReference>
<comment type="catalytic activity">
    <reaction evidence="5">
        <text>a 2'-deoxyadenosine in DNA + S-adenosyl-L-methionine = an N(6)-methyl-2'-deoxyadenosine in DNA + S-adenosyl-L-homocysteine + H(+)</text>
        <dbReference type="Rhea" id="RHEA:15197"/>
        <dbReference type="Rhea" id="RHEA-COMP:12418"/>
        <dbReference type="Rhea" id="RHEA-COMP:12419"/>
        <dbReference type="ChEBI" id="CHEBI:15378"/>
        <dbReference type="ChEBI" id="CHEBI:57856"/>
        <dbReference type="ChEBI" id="CHEBI:59789"/>
        <dbReference type="ChEBI" id="CHEBI:90615"/>
        <dbReference type="ChEBI" id="CHEBI:90616"/>
        <dbReference type="EC" id="2.1.1.72"/>
    </reaction>
</comment>
<dbReference type="InterPro" id="IPR002941">
    <property type="entry name" value="DNA_methylase_N4/N6"/>
</dbReference>
<keyword evidence="3 7" id="KW-0489">Methyltransferase</keyword>
<dbReference type="Gene3D" id="3.90.1530.10">
    <property type="entry name" value="Conserved hypothetical protein from pyrococcus furiosus pfu- 392566-001, ParB domain"/>
    <property type="match status" value="1"/>
</dbReference>
<dbReference type="AlphaFoldDB" id="A0A2N0H3K8"/>
<dbReference type="PANTHER" id="PTHR33375:SF1">
    <property type="entry name" value="CHROMOSOME-PARTITIONING PROTEIN PARB-RELATED"/>
    <property type="match status" value="1"/>
</dbReference>
<dbReference type="GO" id="GO:0008170">
    <property type="term" value="F:N-methyltransferase activity"/>
    <property type="evidence" value="ECO:0007669"/>
    <property type="project" value="InterPro"/>
</dbReference>
<dbReference type="Gene3D" id="3.40.50.150">
    <property type="entry name" value="Vaccinia Virus protein VP39"/>
    <property type="match status" value="1"/>
</dbReference>
<dbReference type="InterPro" id="IPR029063">
    <property type="entry name" value="SAM-dependent_MTases_sf"/>
</dbReference>
<dbReference type="PROSITE" id="PS00092">
    <property type="entry name" value="N6_MTASE"/>
    <property type="match status" value="1"/>
</dbReference>
<dbReference type="InterPro" id="IPR002052">
    <property type="entry name" value="DNA_methylase_N6_adenine_CS"/>
</dbReference>
<evidence type="ECO:0000256" key="2">
    <source>
        <dbReference type="ARBA" id="ARBA00011900"/>
    </source>
</evidence>
<comment type="similarity">
    <text evidence="1">Belongs to the N(4)/N(6)-methyltransferase family.</text>
</comment>
<dbReference type="Proteomes" id="UP000232587">
    <property type="component" value="Unassembled WGS sequence"/>
</dbReference>
<dbReference type="SUPFAM" id="SSF53335">
    <property type="entry name" value="S-adenosyl-L-methionine-dependent methyltransferases"/>
    <property type="match status" value="1"/>
</dbReference>
<dbReference type="GO" id="GO:0009007">
    <property type="term" value="F:site-specific DNA-methyltransferase (adenine-specific) activity"/>
    <property type="evidence" value="ECO:0007669"/>
    <property type="project" value="UniProtKB-EC"/>
</dbReference>
<evidence type="ECO:0000313" key="7">
    <source>
        <dbReference type="EMBL" id="PKB13521.1"/>
    </source>
</evidence>